<dbReference type="STRING" id="56192.UB38_14865"/>
<dbReference type="InterPro" id="IPR018704">
    <property type="entry name" value="SecYEG/CpoB_TPR"/>
</dbReference>
<evidence type="ECO:0000256" key="6">
    <source>
        <dbReference type="ARBA" id="ARBA00023186"/>
    </source>
</evidence>
<accession>A0A0D8P1D3</accession>
<comment type="caution">
    <text evidence="10">The sequence shown here is derived from an EMBL/GenBank/DDBJ whole genome shotgun (WGS) entry which is preliminary data.</text>
</comment>
<evidence type="ECO:0000313" key="11">
    <source>
        <dbReference type="EMBL" id="PSW95096.1"/>
    </source>
</evidence>
<evidence type="ECO:0000313" key="12">
    <source>
        <dbReference type="Proteomes" id="UP000241190"/>
    </source>
</evidence>
<keyword evidence="3" id="KW-0812">Transmembrane</keyword>
<evidence type="ECO:0000256" key="5">
    <source>
        <dbReference type="ARBA" id="ARBA00023136"/>
    </source>
</evidence>
<keyword evidence="2" id="KW-1003">Cell membrane</keyword>
<evidence type="ECO:0000313" key="10">
    <source>
        <dbReference type="EMBL" id="PSV90200.1"/>
    </source>
</evidence>
<dbReference type="OrthoDB" id="9789675at2"/>
<dbReference type="Pfam" id="PF09976">
    <property type="entry name" value="TPR_21"/>
    <property type="match status" value="1"/>
</dbReference>
<evidence type="ECO:0000256" key="4">
    <source>
        <dbReference type="ARBA" id="ARBA00022989"/>
    </source>
</evidence>
<proteinExistence type="inferred from homology"/>
<dbReference type="Proteomes" id="UP000241954">
    <property type="component" value="Unassembled WGS sequence"/>
</dbReference>
<reference evidence="10 13" key="1">
    <citation type="submission" date="2018-01" db="EMBL/GenBank/DDBJ databases">
        <title>Whole genome sequencing of Histamine producing bacteria.</title>
        <authorList>
            <person name="Butler K."/>
        </authorList>
    </citation>
    <scope>NUCLEOTIDE SEQUENCE [LARGE SCALE GENOMIC DNA]</scope>
    <source>
        <strain evidence="11 12">ATCC 51761</strain>
        <strain evidence="10 13">NCIMB 13481</strain>
    </source>
</reference>
<name>A0A0D8P1D3_9GAMM</name>
<dbReference type="InterPro" id="IPR026039">
    <property type="entry name" value="YfgM"/>
</dbReference>
<evidence type="ECO:0000256" key="7">
    <source>
        <dbReference type="ARBA" id="ARBA00024197"/>
    </source>
</evidence>
<dbReference type="InterPro" id="IPR011990">
    <property type="entry name" value="TPR-like_helical_dom_sf"/>
</dbReference>
<dbReference type="EMBL" id="PYOP01000019">
    <property type="protein sequence ID" value="PSW95096.1"/>
    <property type="molecule type" value="Genomic_DNA"/>
</dbReference>
<dbReference type="EMBL" id="PYLW01000030">
    <property type="protein sequence ID" value="PSV90200.1"/>
    <property type="molecule type" value="Genomic_DNA"/>
</dbReference>
<gene>
    <name evidence="10" type="ORF">C9I88_18150</name>
    <name evidence="11" type="ORF">C9J52_12485</name>
</gene>
<dbReference type="PANTHER" id="PTHR38035:SF1">
    <property type="entry name" value="ANCILLARY SECYEG TRANSLOCON SUBUNIT"/>
    <property type="match status" value="1"/>
</dbReference>
<dbReference type="GeneID" id="93549978"/>
<dbReference type="GO" id="GO:0005886">
    <property type="term" value="C:plasma membrane"/>
    <property type="evidence" value="ECO:0007669"/>
    <property type="project" value="UniProtKB-SubCell"/>
</dbReference>
<feature type="domain" description="Ancillary SecYEG translocon subunit/Cell division coordinator CpoB TPR" evidence="9">
    <location>
        <begin position="15"/>
        <end position="203"/>
    </location>
</feature>
<evidence type="ECO:0000256" key="3">
    <source>
        <dbReference type="ARBA" id="ARBA00022692"/>
    </source>
</evidence>
<evidence type="ECO:0000256" key="2">
    <source>
        <dbReference type="ARBA" id="ARBA00022475"/>
    </source>
</evidence>
<dbReference type="GO" id="GO:0044877">
    <property type="term" value="F:protein-containing complex binding"/>
    <property type="evidence" value="ECO:0007669"/>
    <property type="project" value="InterPro"/>
</dbReference>
<evidence type="ECO:0000259" key="9">
    <source>
        <dbReference type="Pfam" id="PF09976"/>
    </source>
</evidence>
<keyword evidence="4" id="KW-1133">Transmembrane helix</keyword>
<dbReference type="PANTHER" id="PTHR38035">
    <property type="entry name" value="UPF0070 PROTEIN YFGM"/>
    <property type="match status" value="1"/>
</dbReference>
<dbReference type="AlphaFoldDB" id="A0A0D8P1D3"/>
<comment type="similarity">
    <text evidence="7">Belongs to the YfgM family.</text>
</comment>
<dbReference type="PIRSF" id="PIRSF006170">
    <property type="entry name" value="YfgM"/>
    <property type="match status" value="1"/>
</dbReference>
<dbReference type="RefSeq" id="WP_045037118.1">
    <property type="nucleotide sequence ID" value="NZ_CAMQYU010000015.1"/>
</dbReference>
<comment type="subcellular location">
    <subcellularLocation>
        <location evidence="1">Cell membrane</location>
        <topology evidence="1">Single-pass type II membrane protein</topology>
    </subcellularLocation>
</comment>
<evidence type="ECO:0000256" key="1">
    <source>
        <dbReference type="ARBA" id="ARBA00004401"/>
    </source>
</evidence>
<dbReference type="Proteomes" id="UP000241190">
    <property type="component" value="Unassembled WGS sequence"/>
</dbReference>
<keyword evidence="5" id="KW-0472">Membrane</keyword>
<keyword evidence="6" id="KW-0143">Chaperone</keyword>
<organism evidence="10 13">
    <name type="scientific">Photobacterium iliopiscarium</name>
    <dbReference type="NCBI Taxonomy" id="56192"/>
    <lineage>
        <taxon>Bacteria</taxon>
        <taxon>Pseudomonadati</taxon>
        <taxon>Pseudomonadota</taxon>
        <taxon>Gammaproteobacteria</taxon>
        <taxon>Vibrionales</taxon>
        <taxon>Vibrionaceae</taxon>
        <taxon>Photobacterium</taxon>
    </lineage>
</organism>
<dbReference type="SUPFAM" id="SSF48452">
    <property type="entry name" value="TPR-like"/>
    <property type="match status" value="1"/>
</dbReference>
<keyword evidence="12" id="KW-1185">Reference proteome</keyword>
<sequence>MNDYATEEQQVEAIKSWWQDNGKAVVLGAVIGLGGLLGWRYYQSEVHTAKHLASDSYTQVVTALDNNSKTAVTEAQTFIEANKDSQYAVLAALQLAKVQVENNHLDGAIEQLNWVINNTKDNAILPLAVTRLARIYAEQQKFDEALVELKKVTIPSWNENIAELRGDILLQKGDIQAARDAYIEAQQDGSSPALQMKLNDLAQ</sequence>
<protein>
    <recommendedName>
        <fullName evidence="8">Ancillary SecYEG translocon subunit</fullName>
    </recommendedName>
</protein>
<dbReference type="Gene3D" id="1.25.40.10">
    <property type="entry name" value="Tetratricopeptide repeat domain"/>
    <property type="match status" value="1"/>
</dbReference>
<evidence type="ECO:0000256" key="8">
    <source>
        <dbReference type="ARBA" id="ARBA00024235"/>
    </source>
</evidence>
<evidence type="ECO:0000313" key="13">
    <source>
        <dbReference type="Proteomes" id="UP000241954"/>
    </source>
</evidence>